<keyword evidence="1" id="KW-1133">Transmembrane helix</keyword>
<gene>
    <name evidence="2" type="ORF">FHR36_002156</name>
</gene>
<dbReference type="InterPro" id="IPR025324">
    <property type="entry name" value="DUF4230"/>
</dbReference>
<dbReference type="Pfam" id="PF14014">
    <property type="entry name" value="DUF4230"/>
    <property type="match status" value="1"/>
</dbReference>
<keyword evidence="3" id="KW-1185">Reference proteome</keyword>
<name>A0ABT1IV77_9ACTN</name>
<keyword evidence="1" id="KW-0472">Membrane</keyword>
<accession>A0ABT1IV77</accession>
<evidence type="ECO:0000256" key="1">
    <source>
        <dbReference type="SAM" id="Phobius"/>
    </source>
</evidence>
<dbReference type="EMBL" id="JAMZDX010000002">
    <property type="protein sequence ID" value="MCP2309032.1"/>
    <property type="molecule type" value="Genomic_DNA"/>
</dbReference>
<protein>
    <recommendedName>
        <fullName evidence="4">DUF4230 domain-containing protein</fullName>
    </recommendedName>
</protein>
<reference evidence="2 3" key="1">
    <citation type="submission" date="2022-06" db="EMBL/GenBank/DDBJ databases">
        <title>Sequencing the genomes of 1000 actinobacteria strains.</title>
        <authorList>
            <person name="Klenk H.-P."/>
        </authorList>
    </citation>
    <scope>NUCLEOTIDE SEQUENCE [LARGE SCALE GENOMIC DNA]</scope>
    <source>
        <strain evidence="2 3">DSM 41656</strain>
    </source>
</reference>
<sequence length="225" mass="23941">MDGATAAATTRGRRLPWYLSIPITFAAILALFLAAARFDLLPGLPNPFATKDVDRSQPVVLKSIQNMSRYTAATGNFQVVIDLDQEAKFLPSALLGTRSLYVGAGSVGAYVDLGKLGADAVKVSEDRRTATIVVPHAQLADAALDVKRSYMFSQQRGLFDRIGDFFSSDGSADDQHKVELLAVDKIQAAAKDTALTSTAETNTVAMLQGLLRSLGFTDVTVTVGG</sequence>
<organism evidence="2 3">
    <name type="scientific">Kitasatospora paracochleata</name>
    <dbReference type="NCBI Taxonomy" id="58354"/>
    <lineage>
        <taxon>Bacteria</taxon>
        <taxon>Bacillati</taxon>
        <taxon>Actinomycetota</taxon>
        <taxon>Actinomycetes</taxon>
        <taxon>Kitasatosporales</taxon>
        <taxon>Streptomycetaceae</taxon>
        <taxon>Kitasatospora</taxon>
    </lineage>
</organism>
<evidence type="ECO:0008006" key="4">
    <source>
        <dbReference type="Google" id="ProtNLM"/>
    </source>
</evidence>
<proteinExistence type="predicted"/>
<dbReference type="Proteomes" id="UP001206483">
    <property type="component" value="Unassembled WGS sequence"/>
</dbReference>
<evidence type="ECO:0000313" key="2">
    <source>
        <dbReference type="EMBL" id="MCP2309032.1"/>
    </source>
</evidence>
<keyword evidence="1" id="KW-0812">Transmembrane</keyword>
<feature type="transmembrane region" description="Helical" evidence="1">
    <location>
        <begin position="15"/>
        <end position="36"/>
    </location>
</feature>
<comment type="caution">
    <text evidence="2">The sequence shown here is derived from an EMBL/GenBank/DDBJ whole genome shotgun (WGS) entry which is preliminary data.</text>
</comment>
<dbReference type="RefSeq" id="WP_253795981.1">
    <property type="nucleotide sequence ID" value="NZ_BAAAUB010000073.1"/>
</dbReference>
<evidence type="ECO:0000313" key="3">
    <source>
        <dbReference type="Proteomes" id="UP001206483"/>
    </source>
</evidence>